<dbReference type="PROSITE" id="PS50850">
    <property type="entry name" value="MFS"/>
    <property type="match status" value="1"/>
</dbReference>
<evidence type="ECO:0000256" key="3">
    <source>
        <dbReference type="ARBA" id="ARBA00022989"/>
    </source>
</evidence>
<dbReference type="InterPro" id="IPR020846">
    <property type="entry name" value="MFS_dom"/>
</dbReference>
<feature type="transmembrane region" description="Helical" evidence="5">
    <location>
        <begin position="44"/>
        <end position="66"/>
    </location>
</feature>
<evidence type="ECO:0000256" key="1">
    <source>
        <dbReference type="ARBA" id="ARBA00004141"/>
    </source>
</evidence>
<sequence length="497" mass="54700">MENSQSNSKAERKYGLQEVKYIPVELEQGVPLQPENGVKRSDTFFLQFTVMTALLIFMVGGTIIVWTSPAIVKMKSNDTSINPLGRPIETYEISKFMGTVGILAMGGALFLPKLADVIGRKKSLWVMAFFMFIGIVGLGFSRSVNVMIMCSTLTSIFFCGAMGILPMYLTEICEDHNRTKYGCLMSAFIPLGQLYTYLIGPVFSYTVFTILTAVPMIPFLVLFLFAPESPVYSLKNGRREECLRALKKLRSNKTDRELDNDLHNISKALATTNKTEGNSVGKLFGTKEGRVGMLLSLLPLFAQYFSGVPILMMLMAPIFNESGSFISGSTIGVCVGAVKIFLFTTTSLIVERFGRRPLLLMSASGAAIPISLLGVFFYLKHINSPLVPLYPWVPLACVLTYISFYAMGLGPIPITVMGEMFSSDTRSTGCAIVTTVSSLALTVYVSAYPILAEAIGTHWCMWIFGSCCFGGALLIYFLLPETKGKNVVEIQEILKNY</sequence>
<dbReference type="Gene3D" id="1.20.1250.20">
    <property type="entry name" value="MFS general substrate transporter like domains"/>
    <property type="match status" value="1"/>
</dbReference>
<feature type="transmembrane region" description="Helical" evidence="5">
    <location>
        <begin position="297"/>
        <end position="319"/>
    </location>
</feature>
<feature type="transmembrane region" description="Helical" evidence="5">
    <location>
        <begin position="93"/>
        <end position="111"/>
    </location>
</feature>
<comment type="subcellular location">
    <subcellularLocation>
        <location evidence="1">Membrane</location>
        <topology evidence="1">Multi-pass membrane protein</topology>
    </subcellularLocation>
</comment>
<keyword evidence="2 5" id="KW-0812">Transmembrane</keyword>
<dbReference type="InterPro" id="IPR005828">
    <property type="entry name" value="MFS_sugar_transport-like"/>
</dbReference>
<evidence type="ECO:0000256" key="2">
    <source>
        <dbReference type="ARBA" id="ARBA00022692"/>
    </source>
</evidence>
<dbReference type="PANTHER" id="PTHR48021">
    <property type="match status" value="1"/>
</dbReference>
<keyword evidence="8" id="KW-1185">Reference proteome</keyword>
<dbReference type="PROSITE" id="PS00216">
    <property type="entry name" value="SUGAR_TRANSPORT_1"/>
    <property type="match status" value="1"/>
</dbReference>
<dbReference type="Proteomes" id="UP001652700">
    <property type="component" value="Unplaced"/>
</dbReference>
<feature type="transmembrane region" description="Helical" evidence="5">
    <location>
        <begin position="428"/>
        <end position="450"/>
    </location>
</feature>
<dbReference type="Pfam" id="PF00083">
    <property type="entry name" value="Sugar_tr"/>
    <property type="match status" value="1"/>
</dbReference>
<name>A0ABM5K0Y0_DIAVI</name>
<feature type="domain" description="Major facilitator superfamily (MFS) profile" evidence="6">
    <location>
        <begin position="46"/>
        <end position="483"/>
    </location>
</feature>
<feature type="transmembrane region" description="Helical" evidence="5">
    <location>
        <begin position="123"/>
        <end position="140"/>
    </location>
</feature>
<protein>
    <recommendedName>
        <fullName evidence="6">Major facilitator superfamily (MFS) profile domain-containing protein</fullName>
    </recommendedName>
</protein>
<dbReference type="EnsemblMetazoa" id="XM_050647895.1">
    <property type="protein sequence ID" value="XP_050503852.1"/>
    <property type="gene ID" value="LOC126882811"/>
</dbReference>
<dbReference type="InterPro" id="IPR050549">
    <property type="entry name" value="MFS_Trehalose_Transporter"/>
</dbReference>
<proteinExistence type="predicted"/>
<organism evidence="7 8">
    <name type="scientific">Diabrotica virgifera virgifera</name>
    <name type="common">western corn rootworm</name>
    <dbReference type="NCBI Taxonomy" id="50390"/>
    <lineage>
        <taxon>Eukaryota</taxon>
        <taxon>Metazoa</taxon>
        <taxon>Ecdysozoa</taxon>
        <taxon>Arthropoda</taxon>
        <taxon>Hexapoda</taxon>
        <taxon>Insecta</taxon>
        <taxon>Pterygota</taxon>
        <taxon>Neoptera</taxon>
        <taxon>Endopterygota</taxon>
        <taxon>Coleoptera</taxon>
        <taxon>Polyphaga</taxon>
        <taxon>Cucujiformia</taxon>
        <taxon>Chrysomeloidea</taxon>
        <taxon>Chrysomelidae</taxon>
        <taxon>Galerucinae</taxon>
        <taxon>Diabroticina</taxon>
        <taxon>Diabroticites</taxon>
        <taxon>Diabrotica</taxon>
    </lineage>
</organism>
<evidence type="ECO:0000256" key="4">
    <source>
        <dbReference type="ARBA" id="ARBA00023136"/>
    </source>
</evidence>
<feature type="transmembrane region" description="Helical" evidence="5">
    <location>
        <begin position="205"/>
        <end position="226"/>
    </location>
</feature>
<dbReference type="InterPro" id="IPR005829">
    <property type="entry name" value="Sugar_transporter_CS"/>
</dbReference>
<feature type="transmembrane region" description="Helical" evidence="5">
    <location>
        <begin position="146"/>
        <end position="169"/>
    </location>
</feature>
<evidence type="ECO:0000259" key="6">
    <source>
        <dbReference type="PROSITE" id="PS50850"/>
    </source>
</evidence>
<accession>A0ABM5K0Y0</accession>
<feature type="transmembrane region" description="Helical" evidence="5">
    <location>
        <begin position="357"/>
        <end position="379"/>
    </location>
</feature>
<feature type="transmembrane region" description="Helical" evidence="5">
    <location>
        <begin position="325"/>
        <end position="350"/>
    </location>
</feature>
<dbReference type="SUPFAM" id="SSF103473">
    <property type="entry name" value="MFS general substrate transporter"/>
    <property type="match status" value="1"/>
</dbReference>
<reference evidence="7" key="1">
    <citation type="submission" date="2025-05" db="UniProtKB">
        <authorList>
            <consortium name="EnsemblMetazoa"/>
        </authorList>
    </citation>
    <scope>IDENTIFICATION</scope>
</reference>
<dbReference type="RefSeq" id="XP_050503852.1">
    <property type="nucleotide sequence ID" value="XM_050647895.1"/>
</dbReference>
<dbReference type="InterPro" id="IPR036259">
    <property type="entry name" value="MFS_trans_sf"/>
</dbReference>
<feature type="transmembrane region" description="Helical" evidence="5">
    <location>
        <begin position="391"/>
        <end position="416"/>
    </location>
</feature>
<dbReference type="GeneID" id="126882811"/>
<evidence type="ECO:0000313" key="7">
    <source>
        <dbReference type="EnsemblMetazoa" id="XP_050503852.1"/>
    </source>
</evidence>
<keyword evidence="4 5" id="KW-0472">Membrane</keyword>
<evidence type="ECO:0000313" key="8">
    <source>
        <dbReference type="Proteomes" id="UP001652700"/>
    </source>
</evidence>
<keyword evidence="3 5" id="KW-1133">Transmembrane helix</keyword>
<evidence type="ECO:0000256" key="5">
    <source>
        <dbReference type="SAM" id="Phobius"/>
    </source>
</evidence>
<feature type="transmembrane region" description="Helical" evidence="5">
    <location>
        <begin position="181"/>
        <end position="199"/>
    </location>
</feature>
<dbReference type="PANTHER" id="PTHR48021:SF47">
    <property type="entry name" value="GH17672P"/>
    <property type="match status" value="1"/>
</dbReference>
<feature type="transmembrane region" description="Helical" evidence="5">
    <location>
        <begin position="456"/>
        <end position="479"/>
    </location>
</feature>